<feature type="transmembrane region" description="Helical" evidence="7">
    <location>
        <begin position="63"/>
        <end position="84"/>
    </location>
</feature>
<gene>
    <name evidence="9" type="primary">stm1</name>
    <name evidence="8" type="ORF">SJAG_00051</name>
</gene>
<proteinExistence type="inferred from homology"/>
<evidence type="ECO:0000256" key="3">
    <source>
        <dbReference type="ARBA" id="ARBA00022989"/>
    </source>
</evidence>
<dbReference type="VEuPathDB" id="FungiDB:SJAG_00051"/>
<feature type="transmembrane region" description="Helical" evidence="7">
    <location>
        <begin position="227"/>
        <end position="250"/>
    </location>
</feature>
<name>B6JUS6_SCHJY</name>
<comment type="similarity">
    <text evidence="5">Belongs to the laat-1 family.</text>
</comment>
<feature type="transmembrane region" description="Helical" evidence="7">
    <location>
        <begin position="190"/>
        <end position="207"/>
    </location>
</feature>
<feature type="transmembrane region" description="Helical" evidence="7">
    <location>
        <begin position="30"/>
        <end position="51"/>
    </location>
</feature>
<feature type="transmembrane region" description="Helical" evidence="7">
    <location>
        <begin position="262"/>
        <end position="281"/>
    </location>
</feature>
<sequence>MFLPLNGSNTTLPVVPEPIIGGPSSFLESLASLLGALSLGCWVVLLIPQLLETYKYQSGESISELFLIIWLIGDAFNVIGSIWGNVASTVLVLSVYYCFSDSMLLLQVYYYRYKARKNGTRTGEQQPLLESRTTASGHAPMAPYEERVIFWDTWTETQRGVFMIGIVCVSTFIGNWVISKASVDNSNNDVSIWPSMFGVISSVLYFVARFPQIIKNHRNKSTKGLSIFFFILSMSGNITYVLSIIAFPAADYCNYLKENSPWLIGAASTVFLDVIIFFQFIKYRSE</sequence>
<dbReference type="InterPro" id="IPR051415">
    <property type="entry name" value="LAAT-1"/>
</dbReference>
<dbReference type="GeneID" id="7051003"/>
<organism evidence="8 10">
    <name type="scientific">Schizosaccharomyces japonicus (strain yFS275 / FY16936)</name>
    <name type="common">Fission yeast</name>
    <dbReference type="NCBI Taxonomy" id="402676"/>
    <lineage>
        <taxon>Eukaryota</taxon>
        <taxon>Fungi</taxon>
        <taxon>Dikarya</taxon>
        <taxon>Ascomycota</taxon>
        <taxon>Taphrinomycotina</taxon>
        <taxon>Schizosaccharomycetes</taxon>
        <taxon>Schizosaccharomycetales</taxon>
        <taxon>Schizosaccharomycetaceae</taxon>
        <taxon>Schizosaccharomyces</taxon>
    </lineage>
</organism>
<comment type="catalytic activity">
    <reaction evidence="6">
        <text>L-histidine(out) + L-arginine(in) = L-histidine(in) + L-arginine(out)</text>
        <dbReference type="Rhea" id="RHEA:71063"/>
        <dbReference type="ChEBI" id="CHEBI:32682"/>
        <dbReference type="ChEBI" id="CHEBI:57595"/>
    </reaction>
</comment>
<dbReference type="OMA" id="QIMQNFR"/>
<evidence type="ECO:0000256" key="7">
    <source>
        <dbReference type="SAM" id="Phobius"/>
    </source>
</evidence>
<evidence type="ECO:0000313" key="9">
    <source>
        <dbReference type="JaponicusDB" id="SJAG_00051"/>
    </source>
</evidence>
<evidence type="ECO:0000256" key="5">
    <source>
        <dbReference type="ARBA" id="ARBA00038039"/>
    </source>
</evidence>
<dbReference type="AlphaFoldDB" id="B6JUS6"/>
<evidence type="ECO:0000256" key="4">
    <source>
        <dbReference type="ARBA" id="ARBA00023136"/>
    </source>
</evidence>
<evidence type="ECO:0000313" key="8">
    <source>
        <dbReference type="EMBL" id="EEB05059.1"/>
    </source>
</evidence>
<accession>B6JUS6</accession>
<dbReference type="Pfam" id="PF04193">
    <property type="entry name" value="PQ-loop"/>
    <property type="match status" value="2"/>
</dbReference>
<dbReference type="PANTHER" id="PTHR16201:SF44">
    <property type="entry name" value="SEVEN TRANSMEMBRANE PROTEIN 1"/>
    <property type="match status" value="1"/>
</dbReference>
<dbReference type="eggNOG" id="KOG2913">
    <property type="taxonomic scope" value="Eukaryota"/>
</dbReference>
<evidence type="ECO:0000313" key="10">
    <source>
        <dbReference type="Proteomes" id="UP000001744"/>
    </source>
</evidence>
<dbReference type="OrthoDB" id="8048523at2759"/>
<keyword evidence="3 7" id="KW-1133">Transmembrane helix</keyword>
<dbReference type="Proteomes" id="UP000001744">
    <property type="component" value="Unassembled WGS sequence"/>
</dbReference>
<dbReference type="GO" id="GO:0000329">
    <property type="term" value="C:fungal-type vacuole membrane"/>
    <property type="evidence" value="ECO:0007669"/>
    <property type="project" value="EnsemblFungi"/>
</dbReference>
<reference evidence="8 10" key="1">
    <citation type="journal article" date="2011" name="Science">
        <title>Comparative functional genomics of the fission yeasts.</title>
        <authorList>
            <person name="Rhind N."/>
            <person name="Chen Z."/>
            <person name="Yassour M."/>
            <person name="Thompson D.A."/>
            <person name="Haas B.J."/>
            <person name="Habib N."/>
            <person name="Wapinski I."/>
            <person name="Roy S."/>
            <person name="Lin M.F."/>
            <person name="Heiman D.I."/>
            <person name="Young S.K."/>
            <person name="Furuya K."/>
            <person name="Guo Y."/>
            <person name="Pidoux A."/>
            <person name="Chen H.M."/>
            <person name="Robbertse B."/>
            <person name="Goldberg J.M."/>
            <person name="Aoki K."/>
            <person name="Bayne E.H."/>
            <person name="Berlin A.M."/>
            <person name="Desjardins C.A."/>
            <person name="Dobbs E."/>
            <person name="Dukaj L."/>
            <person name="Fan L."/>
            <person name="FitzGerald M.G."/>
            <person name="French C."/>
            <person name="Gujja S."/>
            <person name="Hansen K."/>
            <person name="Keifenheim D."/>
            <person name="Levin J.Z."/>
            <person name="Mosher R.A."/>
            <person name="Mueller C.A."/>
            <person name="Pfiffner J."/>
            <person name="Priest M."/>
            <person name="Russ C."/>
            <person name="Smialowska A."/>
            <person name="Swoboda P."/>
            <person name="Sykes S.M."/>
            <person name="Vaughn M."/>
            <person name="Vengrova S."/>
            <person name="Yoder R."/>
            <person name="Zeng Q."/>
            <person name="Allshire R."/>
            <person name="Baulcombe D."/>
            <person name="Birren B.W."/>
            <person name="Brown W."/>
            <person name="Ekwall K."/>
            <person name="Kellis M."/>
            <person name="Leatherwood J."/>
            <person name="Levin H."/>
            <person name="Margalit H."/>
            <person name="Martienssen R."/>
            <person name="Nieduszynski C.A."/>
            <person name="Spatafora J.W."/>
            <person name="Friedman N."/>
            <person name="Dalgaard J.Z."/>
            <person name="Baumann P."/>
            <person name="Niki H."/>
            <person name="Regev A."/>
            <person name="Nusbaum C."/>
        </authorList>
    </citation>
    <scope>NUCLEOTIDE SEQUENCE [LARGE SCALE GENOMIC DNA]</scope>
    <source>
        <strain evidence="10">yFS275 / FY16936</strain>
    </source>
</reference>
<dbReference type="HOGENOM" id="CLU_019699_1_0_1"/>
<feature type="transmembrane region" description="Helical" evidence="7">
    <location>
        <begin position="90"/>
        <end position="111"/>
    </location>
</feature>
<dbReference type="Gene3D" id="1.20.1280.290">
    <property type="match status" value="2"/>
</dbReference>
<evidence type="ECO:0000256" key="6">
    <source>
        <dbReference type="ARBA" id="ARBA00050768"/>
    </source>
</evidence>
<dbReference type="GO" id="GO:0015174">
    <property type="term" value="F:basic amino acid transmembrane transporter activity"/>
    <property type="evidence" value="ECO:0007669"/>
    <property type="project" value="EnsemblFungi"/>
</dbReference>
<dbReference type="JaponicusDB" id="SJAG_00051">
    <property type="gene designation" value="stm1"/>
</dbReference>
<dbReference type="EMBL" id="KE651166">
    <property type="protein sequence ID" value="EEB05059.1"/>
    <property type="molecule type" value="Genomic_DNA"/>
</dbReference>
<keyword evidence="8" id="KW-0675">Receptor</keyword>
<feature type="transmembrane region" description="Helical" evidence="7">
    <location>
        <begin position="160"/>
        <end position="178"/>
    </location>
</feature>
<protein>
    <submittedName>
        <fullName evidence="8">G-protein coupled receptor Stm1</fullName>
    </submittedName>
</protein>
<evidence type="ECO:0000256" key="1">
    <source>
        <dbReference type="ARBA" id="ARBA00004141"/>
    </source>
</evidence>
<dbReference type="InterPro" id="IPR006603">
    <property type="entry name" value="PQ-loop_rpt"/>
</dbReference>
<dbReference type="GO" id="GO:0034486">
    <property type="term" value="P:vacuolar transmembrane transport"/>
    <property type="evidence" value="ECO:0007669"/>
    <property type="project" value="EnsemblFungi"/>
</dbReference>
<keyword evidence="4 7" id="KW-0472">Membrane</keyword>
<dbReference type="RefSeq" id="XP_002171352.1">
    <property type="nucleotide sequence ID" value="XM_002171316.2"/>
</dbReference>
<dbReference type="SMART" id="SM00679">
    <property type="entry name" value="CTNS"/>
    <property type="match status" value="2"/>
</dbReference>
<evidence type="ECO:0000256" key="2">
    <source>
        <dbReference type="ARBA" id="ARBA00022692"/>
    </source>
</evidence>
<dbReference type="FunFam" id="1.20.1280.290:FF:000009">
    <property type="entry name" value="PQ loop repeat family protein"/>
    <property type="match status" value="1"/>
</dbReference>
<keyword evidence="2 7" id="KW-0812">Transmembrane</keyword>
<dbReference type="GO" id="GO:0016020">
    <property type="term" value="C:membrane"/>
    <property type="evidence" value="ECO:0000318"/>
    <property type="project" value="GO_Central"/>
</dbReference>
<keyword evidence="10" id="KW-1185">Reference proteome</keyword>
<dbReference type="STRING" id="402676.B6JUS6"/>
<dbReference type="PANTHER" id="PTHR16201">
    <property type="entry name" value="SEVEN TRANSMEMBRANE PROTEIN 1-RELATED"/>
    <property type="match status" value="1"/>
</dbReference>
<comment type="subcellular location">
    <subcellularLocation>
        <location evidence="1">Membrane</location>
        <topology evidence="1">Multi-pass membrane protein</topology>
    </subcellularLocation>
</comment>